<gene>
    <name evidence="2" type="ORF">H9698_04390</name>
</gene>
<reference evidence="2" key="2">
    <citation type="submission" date="2021-04" db="EMBL/GenBank/DDBJ databases">
        <authorList>
            <person name="Gilroy R."/>
        </authorList>
    </citation>
    <scope>NUCLEOTIDE SEQUENCE</scope>
    <source>
        <strain evidence="2">5933</strain>
    </source>
</reference>
<evidence type="ECO:0000313" key="2">
    <source>
        <dbReference type="EMBL" id="HJC72019.1"/>
    </source>
</evidence>
<keyword evidence="1" id="KW-1133">Transmembrane helix</keyword>
<accession>A0A9D2Q4V8</accession>
<reference evidence="2" key="1">
    <citation type="journal article" date="2021" name="PeerJ">
        <title>Extensive microbial diversity within the chicken gut microbiome revealed by metagenomics and culture.</title>
        <authorList>
            <person name="Gilroy R."/>
            <person name="Ravi A."/>
            <person name="Getino M."/>
            <person name="Pursley I."/>
            <person name="Horton D.L."/>
            <person name="Alikhan N.F."/>
            <person name="Baker D."/>
            <person name="Gharbi K."/>
            <person name="Hall N."/>
            <person name="Watson M."/>
            <person name="Adriaenssens E.M."/>
            <person name="Foster-Nyarko E."/>
            <person name="Jarju S."/>
            <person name="Secka A."/>
            <person name="Antonio M."/>
            <person name="Oren A."/>
            <person name="Chaudhuri R.R."/>
            <person name="La Ragione R."/>
            <person name="Hildebrand F."/>
            <person name="Pallen M.J."/>
        </authorList>
    </citation>
    <scope>NUCLEOTIDE SEQUENCE</scope>
    <source>
        <strain evidence="2">5933</strain>
    </source>
</reference>
<proteinExistence type="predicted"/>
<feature type="transmembrane region" description="Helical" evidence="1">
    <location>
        <begin position="12"/>
        <end position="32"/>
    </location>
</feature>
<name>A0A9D2Q4V8_9FIRM</name>
<dbReference type="EMBL" id="DWWA01000021">
    <property type="protein sequence ID" value="HJC72019.1"/>
    <property type="molecule type" value="Genomic_DNA"/>
</dbReference>
<comment type="caution">
    <text evidence="2">The sequence shown here is derived from an EMBL/GenBank/DDBJ whole genome shotgun (WGS) entry which is preliminary data.</text>
</comment>
<evidence type="ECO:0000256" key="1">
    <source>
        <dbReference type="SAM" id="Phobius"/>
    </source>
</evidence>
<dbReference type="Proteomes" id="UP000823918">
    <property type="component" value="Unassembled WGS sequence"/>
</dbReference>
<keyword evidence="1" id="KW-0812">Transmembrane</keyword>
<sequence length="174" mass="19595">MTLKQLQTPQMVLRIMAAMAAILFALWILFSWSDQRLVSMKDKSYDIVSVNDENSPYLVHIDQIVGGEHLIVEGWCLKKGTEYKSVECRVVFQDITTQEMFIAPTVMTVRSEGTEMANDGLNYDNSGFYLSLPSEFINSDTAMYNVFLLLNVNQEPVLIDLEQVITVTKGGVIG</sequence>
<organism evidence="2 3">
    <name type="scientific">Candidatus Ruthenibacterium merdavium</name>
    <dbReference type="NCBI Taxonomy" id="2838752"/>
    <lineage>
        <taxon>Bacteria</taxon>
        <taxon>Bacillati</taxon>
        <taxon>Bacillota</taxon>
        <taxon>Clostridia</taxon>
        <taxon>Eubacteriales</taxon>
        <taxon>Oscillospiraceae</taxon>
        <taxon>Ruthenibacterium</taxon>
    </lineage>
</organism>
<keyword evidence="1" id="KW-0472">Membrane</keyword>
<protein>
    <submittedName>
        <fullName evidence="2">Uncharacterized protein</fullName>
    </submittedName>
</protein>
<evidence type="ECO:0000313" key="3">
    <source>
        <dbReference type="Proteomes" id="UP000823918"/>
    </source>
</evidence>
<dbReference type="AlphaFoldDB" id="A0A9D2Q4V8"/>